<sequence>MDLETVTVPPSYAHAVIEAWRRDLVSSDRAVEMMYGEISGPDLPPRENAEQEP</sequence>
<reference evidence="2" key="1">
    <citation type="journal article" date="2019" name="Int. J. Syst. Evol. Microbiol.">
        <title>The Global Catalogue of Microorganisms (GCM) 10K type strain sequencing project: providing services to taxonomists for standard genome sequencing and annotation.</title>
        <authorList>
            <consortium name="The Broad Institute Genomics Platform"/>
            <consortium name="The Broad Institute Genome Sequencing Center for Infectious Disease"/>
            <person name="Wu L."/>
            <person name="Ma J."/>
        </authorList>
    </citation>
    <scope>NUCLEOTIDE SEQUENCE [LARGE SCALE GENOMIC DNA]</scope>
    <source>
        <strain evidence="2">CGMCC 4.7645</strain>
    </source>
</reference>
<name>A0ABW5G1S4_9PSEU</name>
<comment type="caution">
    <text evidence="1">The sequence shown here is derived from an EMBL/GenBank/DDBJ whole genome shotgun (WGS) entry which is preliminary data.</text>
</comment>
<dbReference type="RefSeq" id="WP_378269281.1">
    <property type="nucleotide sequence ID" value="NZ_JBHUKR010000021.1"/>
</dbReference>
<keyword evidence="2" id="KW-1185">Reference proteome</keyword>
<evidence type="ECO:0000313" key="1">
    <source>
        <dbReference type="EMBL" id="MFD2420958.1"/>
    </source>
</evidence>
<protein>
    <submittedName>
        <fullName evidence="1">Uncharacterized protein</fullName>
    </submittedName>
</protein>
<dbReference type="EMBL" id="JBHUKR010000021">
    <property type="protein sequence ID" value="MFD2420958.1"/>
    <property type="molecule type" value="Genomic_DNA"/>
</dbReference>
<evidence type="ECO:0000313" key="2">
    <source>
        <dbReference type="Proteomes" id="UP001597417"/>
    </source>
</evidence>
<accession>A0ABW5G1S4</accession>
<dbReference type="Proteomes" id="UP001597417">
    <property type="component" value="Unassembled WGS sequence"/>
</dbReference>
<proteinExistence type="predicted"/>
<organism evidence="1 2">
    <name type="scientific">Amycolatopsis pigmentata</name>
    <dbReference type="NCBI Taxonomy" id="450801"/>
    <lineage>
        <taxon>Bacteria</taxon>
        <taxon>Bacillati</taxon>
        <taxon>Actinomycetota</taxon>
        <taxon>Actinomycetes</taxon>
        <taxon>Pseudonocardiales</taxon>
        <taxon>Pseudonocardiaceae</taxon>
        <taxon>Amycolatopsis</taxon>
    </lineage>
</organism>
<gene>
    <name evidence="1" type="ORF">ACFSXZ_31970</name>
</gene>